<comment type="caution">
    <text evidence="2">The sequence shown here is derived from an EMBL/GenBank/DDBJ whole genome shotgun (WGS) entry which is preliminary data.</text>
</comment>
<gene>
    <name evidence="2" type="ORF">P3T76_003933</name>
</gene>
<reference evidence="2" key="1">
    <citation type="submission" date="2023-08" db="EMBL/GenBank/DDBJ databases">
        <title>Reference Genome Resource for the Citrus Pathogen Phytophthora citrophthora.</title>
        <authorList>
            <person name="Moller H."/>
            <person name="Coetzee B."/>
            <person name="Rose L.J."/>
            <person name="Van Niekerk J.M."/>
        </authorList>
    </citation>
    <scope>NUCLEOTIDE SEQUENCE</scope>
    <source>
        <strain evidence="2">STE-U-9442</strain>
    </source>
</reference>
<evidence type="ECO:0000313" key="2">
    <source>
        <dbReference type="EMBL" id="KAK1944021.1"/>
    </source>
</evidence>
<keyword evidence="3" id="KW-1185">Reference proteome</keyword>
<evidence type="ECO:0000313" key="3">
    <source>
        <dbReference type="Proteomes" id="UP001259832"/>
    </source>
</evidence>
<dbReference type="Proteomes" id="UP001259832">
    <property type="component" value="Unassembled WGS sequence"/>
</dbReference>
<proteinExistence type="predicted"/>
<accession>A0AAD9GT95</accession>
<protein>
    <recommendedName>
        <fullName evidence="4">RxLR effector protein</fullName>
    </recommendedName>
</protein>
<dbReference type="EMBL" id="JASMQC010000006">
    <property type="protein sequence ID" value="KAK1944021.1"/>
    <property type="molecule type" value="Genomic_DNA"/>
</dbReference>
<evidence type="ECO:0008006" key="4">
    <source>
        <dbReference type="Google" id="ProtNLM"/>
    </source>
</evidence>
<name>A0AAD9GT95_9STRA</name>
<keyword evidence="1" id="KW-0732">Signal</keyword>
<feature type="signal peptide" evidence="1">
    <location>
        <begin position="1"/>
        <end position="23"/>
    </location>
</feature>
<dbReference type="AlphaFoldDB" id="A0AAD9GT95"/>
<evidence type="ECO:0000256" key="1">
    <source>
        <dbReference type="SAM" id="SignalP"/>
    </source>
</evidence>
<sequence>MVRLLSLAAIAIVAVVSFSPAQATIPDPIAVANKATVVAMDTSPAAPDLVTDAAKRNTNDESEIQKKI</sequence>
<organism evidence="2 3">
    <name type="scientific">Phytophthora citrophthora</name>
    <dbReference type="NCBI Taxonomy" id="4793"/>
    <lineage>
        <taxon>Eukaryota</taxon>
        <taxon>Sar</taxon>
        <taxon>Stramenopiles</taxon>
        <taxon>Oomycota</taxon>
        <taxon>Peronosporomycetes</taxon>
        <taxon>Peronosporales</taxon>
        <taxon>Peronosporaceae</taxon>
        <taxon>Phytophthora</taxon>
    </lineage>
</organism>
<feature type="chain" id="PRO_5042287690" description="RxLR effector protein" evidence="1">
    <location>
        <begin position="24"/>
        <end position="68"/>
    </location>
</feature>